<dbReference type="InterPro" id="IPR047112">
    <property type="entry name" value="RecG/Mfd"/>
</dbReference>
<dbReference type="CDD" id="cd17992">
    <property type="entry name" value="DEXHc_RecG"/>
    <property type="match status" value="1"/>
</dbReference>
<dbReference type="GeneID" id="45093724"/>
<evidence type="ECO:0000313" key="20">
    <source>
        <dbReference type="Proteomes" id="UP000002705"/>
    </source>
</evidence>
<dbReference type="PROSITE" id="PS51194">
    <property type="entry name" value="HELICASE_CTER"/>
    <property type="match status" value="1"/>
</dbReference>
<gene>
    <name evidence="19" type="ordered locus">Bcep18194_A3812</name>
</gene>
<dbReference type="Pfam" id="PF17191">
    <property type="entry name" value="RecG_wedge"/>
    <property type="match status" value="1"/>
</dbReference>
<dbReference type="InterPro" id="IPR001650">
    <property type="entry name" value="Helicase_C-like"/>
</dbReference>
<sequence length="777" mass="84300">MPVSPRRSPAAVADSADPFDAEDVALPAQSAGERGSAERAAPRRAGPKRGADGRLAQPAAAAPDADADDVASDAAGAAGAKRKKKPAADKPVKTVDKLAKLGLTRSIDLVLHLPMRYEDETTLTPIGELLPGGIAQAEGVVFDNEVAYRPRRQLVVKIQDDDGEHLVLRFLNFYGSQVKQMAVGQRLRVRGDVRGGFFGMEMVHPAVRVVEADAPLPQVLTPVYPSTAGVSQAYLRKAIENAVERTPLPELLPPEIQRDYLKPLDVPTLEQAVRILHHPRVDSDEAALMDGSHPAWTRIKFEELLAQQLSLKRAHEERRTRAAPAMPRRTATDADSLTTRLYGALPFTLTGAQARVVDEIANDLTLAHPMQRLLQGDVGSGKTVVAALAATQAIDAGYQAALMAPTEILAEQHARKLRAWLEPLGVTVAWLAGSLKAKEKRAAIEAAALGTAQLVIGTHAIIQDTVEFARLGLVIVDEQHRFGVEQRLALRAKAANAANGARDFQPHQLMMSATPIPRTLAMTYYADLEVSTIDELPPGRTPVLTRLVGDARREEVIARVREAALTGRQVYWVCPLIEESETLQLQTAVETYETLATALPELKVGLVHGRLSPADKAAVMEAFTRNDVQLLVATTVIEVGVDVPNASLMVIEHAERFGLAQLHQLRGRVGRGTAASVCVLLYTGPLSLTGRERLKTMRETTDGFEIARRDLEIRGPGEFLGARQSGAAMLRFANLETDGWLIDPARDAATRLIAAYPEIVTQHLARWLGAREQYLKA</sequence>
<evidence type="ECO:0000256" key="9">
    <source>
        <dbReference type="ARBA" id="ARBA00023172"/>
    </source>
</evidence>
<dbReference type="CDD" id="cd04488">
    <property type="entry name" value="RecG_wedge_OBF"/>
    <property type="match status" value="1"/>
</dbReference>
<dbReference type="GO" id="GO:0003677">
    <property type="term" value="F:DNA binding"/>
    <property type="evidence" value="ECO:0007669"/>
    <property type="project" value="UniProtKB-KW"/>
</dbReference>
<dbReference type="EMBL" id="CP000151">
    <property type="protein sequence ID" value="ABB07413.1"/>
    <property type="molecule type" value="Genomic_DNA"/>
</dbReference>
<evidence type="ECO:0000259" key="17">
    <source>
        <dbReference type="PROSITE" id="PS51192"/>
    </source>
</evidence>
<evidence type="ECO:0000256" key="4">
    <source>
        <dbReference type="ARBA" id="ARBA00022763"/>
    </source>
</evidence>
<evidence type="ECO:0000256" key="1">
    <source>
        <dbReference type="ARBA" id="ARBA00007504"/>
    </source>
</evidence>
<comment type="catalytic activity">
    <reaction evidence="14 15">
        <text>ATP + H2O = ADP + phosphate + H(+)</text>
        <dbReference type="Rhea" id="RHEA:13065"/>
        <dbReference type="ChEBI" id="CHEBI:15377"/>
        <dbReference type="ChEBI" id="CHEBI:15378"/>
        <dbReference type="ChEBI" id="CHEBI:30616"/>
        <dbReference type="ChEBI" id="CHEBI:43474"/>
        <dbReference type="ChEBI" id="CHEBI:456216"/>
        <dbReference type="EC" id="5.6.2.4"/>
    </reaction>
</comment>
<dbReference type="RefSeq" id="WP_011350999.1">
    <property type="nucleotide sequence ID" value="NC_007510.1"/>
</dbReference>
<evidence type="ECO:0000256" key="5">
    <source>
        <dbReference type="ARBA" id="ARBA00022801"/>
    </source>
</evidence>
<dbReference type="InterPro" id="IPR014001">
    <property type="entry name" value="Helicase_ATP-bd"/>
</dbReference>
<proteinExistence type="inferred from homology"/>
<evidence type="ECO:0000256" key="3">
    <source>
        <dbReference type="ARBA" id="ARBA00022741"/>
    </source>
</evidence>
<dbReference type="InterPro" id="IPR011545">
    <property type="entry name" value="DEAD/DEAH_box_helicase_dom"/>
</dbReference>
<comment type="similarity">
    <text evidence="1 15">Belongs to the helicase family. RecG subfamily.</text>
</comment>
<dbReference type="InterPro" id="IPR045562">
    <property type="entry name" value="RecG_dom3_C"/>
</dbReference>
<feature type="domain" description="Helicase C-terminal" evidence="18">
    <location>
        <begin position="566"/>
        <end position="712"/>
    </location>
</feature>
<evidence type="ECO:0000256" key="16">
    <source>
        <dbReference type="SAM" id="MobiDB-lite"/>
    </source>
</evidence>
<dbReference type="NCBIfam" id="NF008163">
    <property type="entry name" value="PRK10917.1-1"/>
    <property type="match status" value="1"/>
</dbReference>
<keyword evidence="7 15" id="KW-0067">ATP-binding</keyword>
<keyword evidence="4 15" id="KW-0227">DNA damage</keyword>
<dbReference type="SUPFAM" id="SSF52540">
    <property type="entry name" value="P-loop containing nucleoside triphosphate hydrolases"/>
    <property type="match status" value="2"/>
</dbReference>
<dbReference type="NCBIfam" id="TIGR00643">
    <property type="entry name" value="recG"/>
    <property type="match status" value="1"/>
</dbReference>
<dbReference type="KEGG" id="bur:Bcep18194_A3812"/>
<organism evidence="19 20">
    <name type="scientific">Burkholderia lata (strain ATCC 17760 / DSM 23089 / LMG 22485 / NCIMB 9086 / R18194 / 383)</name>
    <dbReference type="NCBI Taxonomy" id="482957"/>
    <lineage>
        <taxon>Bacteria</taxon>
        <taxon>Pseudomonadati</taxon>
        <taxon>Pseudomonadota</taxon>
        <taxon>Betaproteobacteria</taxon>
        <taxon>Burkholderiales</taxon>
        <taxon>Burkholderiaceae</taxon>
        <taxon>Burkholderia</taxon>
        <taxon>Burkholderia cepacia complex</taxon>
    </lineage>
</organism>
<dbReference type="GO" id="GO:0006310">
    <property type="term" value="P:DNA recombination"/>
    <property type="evidence" value="ECO:0007669"/>
    <property type="project" value="UniProtKB-UniRule"/>
</dbReference>
<evidence type="ECO:0000256" key="13">
    <source>
        <dbReference type="ARBA" id="ARBA00034808"/>
    </source>
</evidence>
<evidence type="ECO:0000313" key="19">
    <source>
        <dbReference type="EMBL" id="ABB07413.1"/>
    </source>
</evidence>
<evidence type="ECO:0000256" key="10">
    <source>
        <dbReference type="ARBA" id="ARBA00023204"/>
    </source>
</evidence>
<dbReference type="PANTHER" id="PTHR47964:SF1">
    <property type="entry name" value="ATP-DEPENDENT DNA HELICASE HOMOLOG RECG, CHLOROPLASTIC"/>
    <property type="match status" value="1"/>
</dbReference>
<dbReference type="GO" id="GO:0043138">
    <property type="term" value="F:3'-5' DNA helicase activity"/>
    <property type="evidence" value="ECO:0007669"/>
    <property type="project" value="UniProtKB-EC"/>
</dbReference>
<dbReference type="PATRIC" id="fig|482957.22.peg.674"/>
<dbReference type="InterPro" id="IPR004609">
    <property type="entry name" value="ATP-dep_DNA_helicase_RecG"/>
</dbReference>
<dbReference type="SUPFAM" id="SSF50249">
    <property type="entry name" value="Nucleic acid-binding proteins"/>
    <property type="match status" value="1"/>
</dbReference>
<dbReference type="FunFam" id="3.40.50.300:FF:000391">
    <property type="entry name" value="ATP-dependent DNA helicase RecG"/>
    <property type="match status" value="1"/>
</dbReference>
<keyword evidence="3 15" id="KW-0547">Nucleotide-binding</keyword>
<dbReference type="Pfam" id="PF00270">
    <property type="entry name" value="DEAD"/>
    <property type="match status" value="1"/>
</dbReference>
<dbReference type="InterPro" id="IPR027417">
    <property type="entry name" value="P-loop_NTPase"/>
</dbReference>
<keyword evidence="20" id="KW-1185">Reference proteome</keyword>
<evidence type="ECO:0000256" key="6">
    <source>
        <dbReference type="ARBA" id="ARBA00022806"/>
    </source>
</evidence>
<dbReference type="SMART" id="SM00490">
    <property type="entry name" value="HELICc"/>
    <property type="match status" value="1"/>
</dbReference>
<dbReference type="PROSITE" id="PS51192">
    <property type="entry name" value="HELICASE_ATP_BIND_1"/>
    <property type="match status" value="1"/>
</dbReference>
<keyword evidence="11" id="KW-0413">Isomerase</keyword>
<comment type="catalytic activity">
    <reaction evidence="12 15">
        <text>Couples ATP hydrolysis with the unwinding of duplex DNA by translocating in the 3'-5' direction.</text>
        <dbReference type="EC" id="5.6.2.4"/>
    </reaction>
</comment>
<dbReference type="HOGENOM" id="CLU_005122_7_1_4"/>
<dbReference type="Proteomes" id="UP000002705">
    <property type="component" value="Chromosome 1"/>
</dbReference>
<keyword evidence="6 15" id="KW-0347">Helicase</keyword>
<evidence type="ECO:0000256" key="8">
    <source>
        <dbReference type="ARBA" id="ARBA00023125"/>
    </source>
</evidence>
<keyword evidence="9 15" id="KW-0233">DNA recombination</keyword>
<dbReference type="PANTHER" id="PTHR47964">
    <property type="entry name" value="ATP-DEPENDENT DNA HELICASE HOMOLOG RECG, CHLOROPLASTIC"/>
    <property type="match status" value="1"/>
</dbReference>
<dbReference type="InterPro" id="IPR012340">
    <property type="entry name" value="NA-bd_OB-fold"/>
</dbReference>
<comment type="function">
    <text evidence="15">Plays a critical role in recombination and DNA repair. Helps process Holliday junction intermediates to mature products by catalyzing branch migration. Has replication fork regression activity, unwinds stalled or blocked replication forks to make a HJ that can be resolved. Has a DNA unwinding activity characteristic of a DNA helicase with 3'-5' polarity.</text>
</comment>
<evidence type="ECO:0000259" key="18">
    <source>
        <dbReference type="PROSITE" id="PS51194"/>
    </source>
</evidence>
<keyword evidence="8" id="KW-0238">DNA-binding</keyword>
<dbReference type="Gene3D" id="3.40.50.300">
    <property type="entry name" value="P-loop containing nucleotide triphosphate hydrolases"/>
    <property type="match status" value="2"/>
</dbReference>
<dbReference type="EC" id="5.6.2.4" evidence="13 15"/>
<feature type="domain" description="Helicase ATP-binding" evidence="17">
    <location>
        <begin position="363"/>
        <end position="533"/>
    </location>
</feature>
<keyword evidence="5 15" id="KW-0378">Hydrolase</keyword>
<evidence type="ECO:0000256" key="7">
    <source>
        <dbReference type="ARBA" id="ARBA00022840"/>
    </source>
</evidence>
<feature type="compositionally biased region" description="Low complexity" evidence="16">
    <location>
        <begin position="53"/>
        <end position="64"/>
    </location>
</feature>
<evidence type="ECO:0000256" key="15">
    <source>
        <dbReference type="RuleBase" id="RU363016"/>
    </source>
</evidence>
<evidence type="ECO:0000256" key="11">
    <source>
        <dbReference type="ARBA" id="ARBA00023235"/>
    </source>
</evidence>
<evidence type="ECO:0000256" key="12">
    <source>
        <dbReference type="ARBA" id="ARBA00034617"/>
    </source>
</evidence>
<protein>
    <recommendedName>
        <fullName evidence="2 15">ATP-dependent DNA helicase RecG</fullName>
        <ecNumber evidence="13 15">5.6.2.4</ecNumber>
    </recommendedName>
</protein>
<dbReference type="SMART" id="SM00487">
    <property type="entry name" value="DEXDc"/>
    <property type="match status" value="1"/>
</dbReference>
<accession>Q39JF3</accession>
<keyword evidence="10 15" id="KW-0234">DNA repair</keyword>
<dbReference type="AlphaFoldDB" id="Q39JF3"/>
<evidence type="ECO:0000256" key="2">
    <source>
        <dbReference type="ARBA" id="ARBA00017846"/>
    </source>
</evidence>
<dbReference type="GO" id="GO:0006281">
    <property type="term" value="P:DNA repair"/>
    <property type="evidence" value="ECO:0007669"/>
    <property type="project" value="UniProtKB-UniRule"/>
</dbReference>
<reference evidence="19" key="1">
    <citation type="submission" date="2009-01" db="EMBL/GenBank/DDBJ databases">
        <title>Complete sequence of chromosome 1 of Burkholderia sp. 383.</title>
        <authorList>
            <consortium name="US DOE Joint Genome Institute"/>
            <person name="Copeland A."/>
            <person name="Lucas S."/>
            <person name="Lapidus A."/>
            <person name="Barry K."/>
            <person name="Detter J.C."/>
            <person name="Glavina T."/>
            <person name="Hammon N."/>
            <person name="Israni S."/>
            <person name="Pitluck S."/>
            <person name="Chain P."/>
            <person name="Malfatti S."/>
            <person name="Shin M."/>
            <person name="Vergez L."/>
            <person name="Schmutz J."/>
            <person name="Larimer F."/>
            <person name="Land M."/>
            <person name="Kyrpides N."/>
            <person name="Lykidis A."/>
            <person name="Richardson P."/>
        </authorList>
    </citation>
    <scope>NUCLEOTIDE SEQUENCE</scope>
    <source>
        <strain evidence="19">383</strain>
    </source>
</reference>
<dbReference type="NCBIfam" id="NF008168">
    <property type="entry name" value="PRK10917.2-2"/>
    <property type="match status" value="1"/>
</dbReference>
<feature type="region of interest" description="Disordered" evidence="16">
    <location>
        <begin position="1"/>
        <end position="91"/>
    </location>
</feature>
<dbReference type="NCBIfam" id="NF008166">
    <property type="entry name" value="PRK10917.1-4"/>
    <property type="match status" value="1"/>
</dbReference>
<dbReference type="Pfam" id="PF00271">
    <property type="entry name" value="Helicase_C"/>
    <property type="match status" value="1"/>
</dbReference>
<dbReference type="GO" id="GO:0005524">
    <property type="term" value="F:ATP binding"/>
    <property type="evidence" value="ECO:0007669"/>
    <property type="project" value="UniProtKB-KW"/>
</dbReference>
<dbReference type="InterPro" id="IPR033454">
    <property type="entry name" value="RecG_wedge"/>
</dbReference>
<dbReference type="GO" id="GO:0016887">
    <property type="term" value="F:ATP hydrolysis activity"/>
    <property type="evidence" value="ECO:0007669"/>
    <property type="project" value="RHEA"/>
</dbReference>
<evidence type="ECO:0000256" key="14">
    <source>
        <dbReference type="ARBA" id="ARBA00048988"/>
    </source>
</evidence>
<name>Q39JF3_BURL3</name>
<dbReference type="Pfam" id="PF19833">
    <property type="entry name" value="RecG_dom3_C"/>
    <property type="match status" value="1"/>
</dbReference>